<dbReference type="GO" id="GO:0051536">
    <property type="term" value="F:iron-sulfur cluster binding"/>
    <property type="evidence" value="ECO:0007669"/>
    <property type="project" value="UniProtKB-KW"/>
</dbReference>
<keyword evidence="3" id="KW-0408">Iron</keyword>
<feature type="domain" description="DUF362" evidence="4">
    <location>
        <begin position="133"/>
        <end position="236"/>
    </location>
</feature>
<keyword evidence="3" id="KW-0411">Iron-sulfur</keyword>
<dbReference type="AlphaFoldDB" id="A0A8J6TMU2"/>
<accession>A0A8J6TMU2</accession>
<sequence length="290" mass="32588">MEKSITRRDFMRATAGFAVAAAVSLKIEPKKKTTVVLIRDHDVLDASSKANAKTIQQMLDSAVMVLTGENDPVRAFQRLITPEDIVGIKSNAWFYLPTPFELESAVERRVLDAGVKKENISIDDRGVLENPVFQRATAIINVRPLRTHYWSGIGGCIKNLIMFAPSPSKYHPDSCADLALVWKLPEVKDKIRLNILSALTPQFHGRGPHHYDRRYVWNYKGIIAGQDPVAVDAVGLEIIKAKRKEYFGHEIKFETIPKHIRTADIKHGLGTSNLDQIELIKLGWTKDSLI</sequence>
<comment type="subcellular location">
    <subcellularLocation>
        <location evidence="1">Cell envelope</location>
    </subcellularLocation>
</comment>
<reference evidence="5 6" key="1">
    <citation type="submission" date="2020-08" db="EMBL/GenBank/DDBJ databases">
        <title>Bridging the membrane lipid divide: bacteria of the FCB group superphylum have the potential to synthesize archaeal ether lipids.</title>
        <authorList>
            <person name="Villanueva L."/>
            <person name="Von Meijenfeldt F.A.B."/>
            <person name="Westbye A.B."/>
            <person name="Yadav S."/>
            <person name="Hopmans E.C."/>
            <person name="Dutilh B.E."/>
            <person name="Sinninghe Damste J.S."/>
        </authorList>
    </citation>
    <scope>NUCLEOTIDE SEQUENCE [LARGE SCALE GENOMIC DNA]</scope>
    <source>
        <strain evidence="5">NIOZ-UU30</strain>
    </source>
</reference>
<dbReference type="EMBL" id="JACNJH010000180">
    <property type="protein sequence ID" value="MBC8362304.1"/>
    <property type="molecule type" value="Genomic_DNA"/>
</dbReference>
<proteinExistence type="predicted"/>
<organism evidence="5 6">
    <name type="scientific">Candidatus Desulfatibia profunda</name>
    <dbReference type="NCBI Taxonomy" id="2841695"/>
    <lineage>
        <taxon>Bacteria</taxon>
        <taxon>Pseudomonadati</taxon>
        <taxon>Thermodesulfobacteriota</taxon>
        <taxon>Desulfobacteria</taxon>
        <taxon>Desulfobacterales</taxon>
        <taxon>Desulfobacterales incertae sedis</taxon>
        <taxon>Candidatus Desulfatibia</taxon>
    </lineage>
</organism>
<evidence type="ECO:0000256" key="2">
    <source>
        <dbReference type="ARBA" id="ARBA00011771"/>
    </source>
</evidence>
<evidence type="ECO:0000259" key="4">
    <source>
        <dbReference type="Pfam" id="PF04015"/>
    </source>
</evidence>
<dbReference type="Proteomes" id="UP000603434">
    <property type="component" value="Unassembled WGS sequence"/>
</dbReference>
<dbReference type="PROSITE" id="PS51318">
    <property type="entry name" value="TAT"/>
    <property type="match status" value="1"/>
</dbReference>
<keyword evidence="3" id="KW-0479">Metal-binding</keyword>
<evidence type="ECO:0000256" key="1">
    <source>
        <dbReference type="ARBA" id="ARBA00004196"/>
    </source>
</evidence>
<evidence type="ECO:0000313" key="5">
    <source>
        <dbReference type="EMBL" id="MBC8362304.1"/>
    </source>
</evidence>
<evidence type="ECO:0000256" key="3">
    <source>
        <dbReference type="ARBA" id="ARBA00023014"/>
    </source>
</evidence>
<evidence type="ECO:0000313" key="6">
    <source>
        <dbReference type="Proteomes" id="UP000603434"/>
    </source>
</evidence>
<protein>
    <submittedName>
        <fullName evidence="5">DUF362 domain-containing protein</fullName>
    </submittedName>
</protein>
<dbReference type="InterPro" id="IPR006311">
    <property type="entry name" value="TAT_signal"/>
</dbReference>
<dbReference type="InterPro" id="IPR007160">
    <property type="entry name" value="DUF362"/>
</dbReference>
<name>A0A8J6TMU2_9BACT</name>
<dbReference type="Pfam" id="PF04015">
    <property type="entry name" value="DUF362"/>
    <property type="match status" value="1"/>
</dbReference>
<dbReference type="InterPro" id="IPR019546">
    <property type="entry name" value="TAT_signal_bac_arc"/>
</dbReference>
<comment type="caution">
    <text evidence="5">The sequence shown here is derived from an EMBL/GenBank/DDBJ whole genome shotgun (WGS) entry which is preliminary data.</text>
</comment>
<dbReference type="GO" id="GO:0030313">
    <property type="term" value="C:cell envelope"/>
    <property type="evidence" value="ECO:0007669"/>
    <property type="project" value="UniProtKB-SubCell"/>
</dbReference>
<gene>
    <name evidence="5" type="ORF">H8E23_13000</name>
</gene>
<dbReference type="NCBIfam" id="TIGR01409">
    <property type="entry name" value="TAT_signal_seq"/>
    <property type="match status" value="1"/>
</dbReference>
<comment type="subunit">
    <text evidence="2">Heterodimer of a large and a small subunit.</text>
</comment>